<name>B9WJL3_CANDC</name>
<dbReference type="SUPFAM" id="SSF52540">
    <property type="entry name" value="P-loop containing nucleoside triphosphate hydrolases"/>
    <property type="match status" value="1"/>
</dbReference>
<dbReference type="EC" id="2.7.1.33" evidence="3"/>
<reference evidence="3 4" key="1">
    <citation type="journal article" date="2009" name="Genome Res.">
        <title>Comparative genomics of the fungal pathogens Candida dubliniensis and Candida albicans.</title>
        <authorList>
            <person name="Jackson A.P."/>
            <person name="Gamble J.A."/>
            <person name="Yeomans T."/>
            <person name="Moran G.P."/>
            <person name="Saunders D."/>
            <person name="Harris D."/>
            <person name="Aslett M."/>
            <person name="Barrell J.F."/>
            <person name="Butler G."/>
            <person name="Citiulo F."/>
            <person name="Coleman D.C."/>
            <person name="de Groot P.W.J."/>
            <person name="Goodwin T.J."/>
            <person name="Quail M.A."/>
            <person name="McQuillan J."/>
            <person name="Munro C.A."/>
            <person name="Pain A."/>
            <person name="Poulter R.T."/>
            <person name="Rajandream M.A."/>
            <person name="Renauld H."/>
            <person name="Spiering M.J."/>
            <person name="Tivey A."/>
            <person name="Gow N.A.R."/>
            <person name="Barrell B."/>
            <person name="Sullivan D.J."/>
            <person name="Berriman M."/>
        </authorList>
    </citation>
    <scope>NUCLEOTIDE SEQUENCE [LARGE SCALE GENOMIC DNA]</scope>
    <source>
        <strain evidence="4">CD36 / ATCC MYA-646 / CBS 7987 / NCPF 3949 / NRRL Y-17841</strain>
    </source>
</reference>
<evidence type="ECO:0000313" key="4">
    <source>
        <dbReference type="Proteomes" id="UP000002605"/>
    </source>
</evidence>
<dbReference type="VEuPathDB" id="FungiDB:CD36_70080"/>
<dbReference type="Pfam" id="PF00485">
    <property type="entry name" value="PRK"/>
    <property type="match status" value="1"/>
</dbReference>
<dbReference type="Gene3D" id="3.40.50.300">
    <property type="entry name" value="P-loop containing nucleotide triphosphate hydrolases"/>
    <property type="match status" value="2"/>
</dbReference>
<protein>
    <submittedName>
        <fullName evidence="3">Pantothenate kinase, putative</fullName>
        <ecNumber evidence="3">2.7.1.33</ecNumber>
    </submittedName>
</protein>
<dbReference type="PANTHER" id="PTHR10285">
    <property type="entry name" value="URIDINE KINASE"/>
    <property type="match status" value="1"/>
</dbReference>
<dbReference type="KEGG" id="cdu:CD36_70080"/>
<keyword evidence="3" id="KW-0808">Transferase</keyword>
<keyword evidence="3" id="KW-0418">Kinase</keyword>
<evidence type="ECO:0000259" key="1">
    <source>
        <dbReference type="Pfam" id="PF00485"/>
    </source>
</evidence>
<dbReference type="eggNOG" id="KOG2702">
    <property type="taxonomic scope" value="Eukaryota"/>
</dbReference>
<dbReference type="InterPro" id="IPR027417">
    <property type="entry name" value="P-loop_NTPase"/>
</dbReference>
<evidence type="ECO:0000313" key="3">
    <source>
        <dbReference type="EMBL" id="CAX40560.1"/>
    </source>
</evidence>
<sequence length="227" mass="25704">MSHQATYTSSEIPQLCDRVQEHYLLKRKSDPQCRYLISLAGVPGSGKTTFANAIAKKLSTFAKTIVLPQDGFHLYRSELALMADPKEAFQRRGAPFTFNPQAFISLISKLNDRSQTIKAPSFDHKLKDPIEDDIVIHSDVDIIIIEGNYVSLRDKYWDEIENYVDDTWFIETSKDLVRERIIRRHLDAGIAANKEEAAARADGSDMQNALYINNKSKPTNVLILSTT</sequence>
<gene>
    <name evidence="2" type="ordered locus">Cd36_70080</name>
    <name evidence="3" type="ORF">CD36_70080</name>
</gene>
<dbReference type="GeneID" id="8049121"/>
<dbReference type="HOGENOM" id="CLU_067202_1_1_1"/>
<dbReference type="AlphaFoldDB" id="B9WJL3"/>
<feature type="domain" description="Phosphoribulokinase/uridine kinase" evidence="1">
    <location>
        <begin position="36"/>
        <end position="184"/>
    </location>
</feature>
<dbReference type="OrthoDB" id="6362633at2759"/>
<dbReference type="GO" id="GO:0005524">
    <property type="term" value="F:ATP binding"/>
    <property type="evidence" value="ECO:0007669"/>
    <property type="project" value="InterPro"/>
</dbReference>
<keyword evidence="4" id="KW-1185">Reference proteome</keyword>
<dbReference type="Proteomes" id="UP000002605">
    <property type="component" value="Chromosome 7"/>
</dbReference>
<organism evidence="3 4">
    <name type="scientific">Candida dubliniensis (strain CD36 / ATCC MYA-646 / CBS 7987 / NCPF 3949 / NRRL Y-17841)</name>
    <name type="common">Yeast</name>
    <dbReference type="NCBI Taxonomy" id="573826"/>
    <lineage>
        <taxon>Eukaryota</taxon>
        <taxon>Fungi</taxon>
        <taxon>Dikarya</taxon>
        <taxon>Ascomycota</taxon>
        <taxon>Saccharomycotina</taxon>
        <taxon>Pichiomycetes</taxon>
        <taxon>Debaryomycetaceae</taxon>
        <taxon>Candida/Lodderomyces clade</taxon>
        <taxon>Candida</taxon>
    </lineage>
</organism>
<dbReference type="CGD" id="CAL0000163049">
    <property type="gene designation" value="Cd36_70080"/>
</dbReference>
<dbReference type="RefSeq" id="XP_002421228.1">
    <property type="nucleotide sequence ID" value="XM_002421183.1"/>
</dbReference>
<dbReference type="GO" id="GO:0004594">
    <property type="term" value="F:pantothenate kinase activity"/>
    <property type="evidence" value="ECO:0007669"/>
    <property type="project" value="UniProtKB-EC"/>
</dbReference>
<proteinExistence type="predicted"/>
<evidence type="ECO:0000313" key="2">
    <source>
        <dbReference type="CGD" id="CAL0000163049"/>
    </source>
</evidence>
<accession>B9WJL3</accession>
<dbReference type="EMBL" id="FM992694">
    <property type="protein sequence ID" value="CAX40560.1"/>
    <property type="molecule type" value="Genomic_DNA"/>
</dbReference>
<dbReference type="InterPro" id="IPR006083">
    <property type="entry name" value="PRK/URK"/>
</dbReference>